<dbReference type="GO" id="GO:0016787">
    <property type="term" value="F:hydrolase activity"/>
    <property type="evidence" value="ECO:0007669"/>
    <property type="project" value="UniProtKB-KW"/>
</dbReference>
<comment type="similarity">
    <text evidence="2">Belongs to the FAH family.</text>
</comment>
<dbReference type="Gene3D" id="3.90.850.10">
    <property type="entry name" value="Fumarylacetoacetase-like, C-terminal domain"/>
    <property type="match status" value="1"/>
</dbReference>
<accession>A0AAP5V0U9</accession>
<dbReference type="InterPro" id="IPR011234">
    <property type="entry name" value="Fumarylacetoacetase-like_C"/>
</dbReference>
<dbReference type="RefSeq" id="WP_216749715.1">
    <property type="nucleotide sequence ID" value="NZ_JAHNIZ010000001.1"/>
</dbReference>
<evidence type="ECO:0000256" key="3">
    <source>
        <dbReference type="ARBA" id="ARBA00022723"/>
    </source>
</evidence>
<comment type="caution">
    <text evidence="5">The sequence shown here is derived from an EMBL/GenBank/DDBJ whole genome shotgun (WGS) entry which is preliminary data.</text>
</comment>
<feature type="domain" description="Fumarylacetoacetase-like C-terminal" evidence="4">
    <location>
        <begin position="92"/>
        <end position="290"/>
    </location>
</feature>
<keyword evidence="3" id="KW-0479">Metal-binding</keyword>
<evidence type="ECO:0000256" key="2">
    <source>
        <dbReference type="ARBA" id="ARBA00010211"/>
    </source>
</evidence>
<dbReference type="SUPFAM" id="SSF56529">
    <property type="entry name" value="FAH"/>
    <property type="match status" value="1"/>
</dbReference>
<dbReference type="GO" id="GO:0044281">
    <property type="term" value="P:small molecule metabolic process"/>
    <property type="evidence" value="ECO:0007669"/>
    <property type="project" value="UniProtKB-ARBA"/>
</dbReference>
<evidence type="ECO:0000313" key="6">
    <source>
        <dbReference type="Proteomes" id="UP001246473"/>
    </source>
</evidence>
<dbReference type="Pfam" id="PF01557">
    <property type="entry name" value="FAA_hydrolase"/>
    <property type="match status" value="1"/>
</dbReference>
<keyword evidence="5" id="KW-0378">Hydrolase</keyword>
<dbReference type="InterPro" id="IPR051121">
    <property type="entry name" value="FAH"/>
</dbReference>
<comment type="cofactor">
    <cofactor evidence="1">
        <name>Mg(2+)</name>
        <dbReference type="ChEBI" id="CHEBI:18420"/>
    </cofactor>
</comment>
<reference evidence="5" key="1">
    <citation type="submission" date="2022-08" db="EMBL/GenBank/DDBJ databases">
        <authorList>
            <person name="Kim S.-J."/>
        </authorList>
    </citation>
    <scope>NUCLEOTIDE SEQUENCE</scope>
    <source>
        <strain evidence="5">KJ</strain>
    </source>
</reference>
<evidence type="ECO:0000256" key="1">
    <source>
        <dbReference type="ARBA" id="ARBA00001946"/>
    </source>
</evidence>
<name>A0AAP5V0U9_9BURK</name>
<dbReference type="PANTHER" id="PTHR42796">
    <property type="entry name" value="FUMARYLACETOACETATE HYDROLASE DOMAIN-CONTAINING PROTEIN 2A-RELATED"/>
    <property type="match status" value="1"/>
</dbReference>
<dbReference type="InterPro" id="IPR036663">
    <property type="entry name" value="Fumarylacetoacetase_C_sf"/>
</dbReference>
<evidence type="ECO:0000259" key="4">
    <source>
        <dbReference type="Pfam" id="PF01557"/>
    </source>
</evidence>
<organism evidence="5 6">
    <name type="scientific">Paraburkholderia fungorum</name>
    <dbReference type="NCBI Taxonomy" id="134537"/>
    <lineage>
        <taxon>Bacteria</taxon>
        <taxon>Pseudomonadati</taxon>
        <taxon>Pseudomonadota</taxon>
        <taxon>Betaproteobacteria</taxon>
        <taxon>Burkholderiales</taxon>
        <taxon>Burkholderiaceae</taxon>
        <taxon>Paraburkholderia</taxon>
    </lineage>
</organism>
<dbReference type="PANTHER" id="PTHR42796:SF4">
    <property type="entry name" value="FUMARYLACETOACETATE HYDROLASE DOMAIN-CONTAINING PROTEIN 2A"/>
    <property type="match status" value="1"/>
</dbReference>
<dbReference type="Proteomes" id="UP001246473">
    <property type="component" value="Unassembled WGS sequence"/>
</dbReference>
<evidence type="ECO:0000313" key="5">
    <source>
        <dbReference type="EMBL" id="MDT8843734.1"/>
    </source>
</evidence>
<dbReference type="EMBL" id="JANSLM010000028">
    <property type="protein sequence ID" value="MDT8843734.1"/>
    <property type="molecule type" value="Genomic_DNA"/>
</dbReference>
<sequence length="293" mass="31251">MKIGCVRYEGDTRIAIPVAEDAVAIVGRSGDGCPNQVAEIISDWPGASFRFREALVHAPVISMDKADWLPPVTTRSRITTVTFDGMADQAAAATIAIKARSSLIGHRQTVRIKRIFGAVFSRPALAVVIGSSALTSSSAEKQPLSIFGYTAMNDITAPGLRRAGRANDFLGYIPKVSADVDMLAMYNGTDTFGPLGPFIVLPDENFEPDDSTVSCTTAGHTYARWSVAKLPHSIPDMLTAISDFIRLDPGDVVAFAFETNAKNTDAVADLAELAEVAVDISGVCSLQNPIERC</sequence>
<protein>
    <submittedName>
        <fullName evidence="5">Fumarylacetoacetate hydrolase family protein</fullName>
    </submittedName>
</protein>
<proteinExistence type="inferred from homology"/>
<gene>
    <name evidence="5" type="ORF">ParKJ_40770</name>
</gene>
<dbReference type="AlphaFoldDB" id="A0AAP5V0U9"/>
<dbReference type="GO" id="GO:0046872">
    <property type="term" value="F:metal ion binding"/>
    <property type="evidence" value="ECO:0007669"/>
    <property type="project" value="UniProtKB-KW"/>
</dbReference>